<reference evidence="1" key="1">
    <citation type="submission" date="2021-02" db="EMBL/GenBank/DDBJ databases">
        <authorList>
            <consortium name="DOE Joint Genome Institute"/>
            <person name="Ahrendt S."/>
            <person name="Looney B.P."/>
            <person name="Miyauchi S."/>
            <person name="Morin E."/>
            <person name="Drula E."/>
            <person name="Courty P.E."/>
            <person name="Chicoki N."/>
            <person name="Fauchery L."/>
            <person name="Kohler A."/>
            <person name="Kuo A."/>
            <person name="Labutti K."/>
            <person name="Pangilinan J."/>
            <person name="Lipzen A."/>
            <person name="Riley R."/>
            <person name="Andreopoulos W."/>
            <person name="He G."/>
            <person name="Johnson J."/>
            <person name="Barry K.W."/>
            <person name="Grigoriev I.V."/>
            <person name="Nagy L."/>
            <person name="Hibbett D."/>
            <person name="Henrissat B."/>
            <person name="Matheny P.B."/>
            <person name="Labbe J."/>
            <person name="Martin F."/>
        </authorList>
    </citation>
    <scope>NUCLEOTIDE SEQUENCE</scope>
    <source>
        <strain evidence="1">EC-137</strain>
    </source>
</reference>
<dbReference type="EMBL" id="MU273924">
    <property type="protein sequence ID" value="KAI0027354.1"/>
    <property type="molecule type" value="Genomic_DNA"/>
</dbReference>
<reference evidence="1" key="2">
    <citation type="journal article" date="2022" name="New Phytol.">
        <title>Evolutionary transition to the ectomycorrhizal habit in the genomes of a hyperdiverse lineage of mushroom-forming fungi.</title>
        <authorList>
            <person name="Looney B."/>
            <person name="Miyauchi S."/>
            <person name="Morin E."/>
            <person name="Drula E."/>
            <person name="Courty P.E."/>
            <person name="Kohler A."/>
            <person name="Kuo A."/>
            <person name="LaButti K."/>
            <person name="Pangilinan J."/>
            <person name="Lipzen A."/>
            <person name="Riley R."/>
            <person name="Andreopoulos W."/>
            <person name="He G."/>
            <person name="Johnson J."/>
            <person name="Nolan M."/>
            <person name="Tritt A."/>
            <person name="Barry K.W."/>
            <person name="Grigoriev I.V."/>
            <person name="Nagy L.G."/>
            <person name="Hibbett D."/>
            <person name="Henrissat B."/>
            <person name="Matheny P.B."/>
            <person name="Labbe J."/>
            <person name="Martin F.M."/>
        </authorList>
    </citation>
    <scope>NUCLEOTIDE SEQUENCE</scope>
    <source>
        <strain evidence="1">EC-137</strain>
    </source>
</reference>
<proteinExistence type="predicted"/>
<keyword evidence="2" id="KW-1185">Reference proteome</keyword>
<protein>
    <submittedName>
        <fullName evidence="1">WD40-repeat-containing domain protein</fullName>
    </submittedName>
</protein>
<name>A0ACB8Q6C5_9AGAM</name>
<evidence type="ECO:0000313" key="2">
    <source>
        <dbReference type="Proteomes" id="UP000814128"/>
    </source>
</evidence>
<accession>A0ACB8Q6C5</accession>
<comment type="caution">
    <text evidence="1">The sequence shown here is derived from an EMBL/GenBank/DDBJ whole genome shotgun (WGS) entry which is preliminary data.</text>
</comment>
<gene>
    <name evidence="1" type="ORF">K488DRAFT_74609</name>
</gene>
<organism evidence="1 2">
    <name type="scientific">Vararia minispora EC-137</name>
    <dbReference type="NCBI Taxonomy" id="1314806"/>
    <lineage>
        <taxon>Eukaryota</taxon>
        <taxon>Fungi</taxon>
        <taxon>Dikarya</taxon>
        <taxon>Basidiomycota</taxon>
        <taxon>Agaricomycotina</taxon>
        <taxon>Agaricomycetes</taxon>
        <taxon>Russulales</taxon>
        <taxon>Lachnocladiaceae</taxon>
        <taxon>Vararia</taxon>
    </lineage>
</organism>
<dbReference type="Proteomes" id="UP000814128">
    <property type="component" value="Unassembled WGS sequence"/>
</dbReference>
<sequence length="398" mass="44706">MSRYAEVKTLKEMHTASINCVTFSPDGRYFASGSDDGCLNVFSTSSTKRIRQYQGSCSIQAIAWDDRFPNTAIAGDESGDVHILRFRISTVLRSKARDHIGIEHISGCVHAIAVRGVLLAISSGNTTDTWNSQIVLEPPSPFPNVIASFSEPLSTAVQFINNGMLLVTYLEHGLVVYDLPSSNRLWQIRPHSMTIVASNLYDGLDWYTIQDPPPPRPRSPAHHTHTTQMRAPSLLNVILPVKFIEDGTSLVVGGWDGVAHILGVTGGQSTQTLDHHSGIIQALVRSLFWYMHGFVFSRKDPLDSDRYFSNQQPRVESLESCSKAHIAISKLLVLRTQVPTPLRHLYIYAFISASPSSFSSFLRFFVMWLGSFLPKHWKQRFVIIQHMQPFSIVHRFQR</sequence>
<evidence type="ECO:0000313" key="1">
    <source>
        <dbReference type="EMBL" id="KAI0027354.1"/>
    </source>
</evidence>